<dbReference type="Proteomes" id="UP000095280">
    <property type="component" value="Unplaced"/>
</dbReference>
<dbReference type="WBParaSite" id="maker-unitig_22791-snap-gene-0.3-mRNA-1">
    <property type="protein sequence ID" value="maker-unitig_22791-snap-gene-0.3-mRNA-1"/>
    <property type="gene ID" value="maker-unitig_22791-snap-gene-0.3"/>
</dbReference>
<keyword evidence="2" id="KW-0812">Transmembrane</keyword>
<name>A0A1I8F6R1_9PLAT</name>
<reference evidence="4" key="1">
    <citation type="submission" date="2016-11" db="UniProtKB">
        <authorList>
            <consortium name="WormBaseParasite"/>
        </authorList>
    </citation>
    <scope>IDENTIFICATION</scope>
</reference>
<evidence type="ECO:0000256" key="1">
    <source>
        <dbReference type="SAM" id="MobiDB-lite"/>
    </source>
</evidence>
<feature type="transmembrane region" description="Helical" evidence="2">
    <location>
        <begin position="124"/>
        <end position="150"/>
    </location>
</feature>
<protein>
    <submittedName>
        <fullName evidence="4">Membrane protein FAM159A</fullName>
    </submittedName>
</protein>
<feature type="transmembrane region" description="Helical" evidence="2">
    <location>
        <begin position="70"/>
        <end position="88"/>
    </location>
</feature>
<evidence type="ECO:0000313" key="4">
    <source>
        <dbReference type="WBParaSite" id="maker-unitig_22791-snap-gene-0.3-mRNA-1"/>
    </source>
</evidence>
<evidence type="ECO:0000256" key="2">
    <source>
        <dbReference type="SAM" id="Phobius"/>
    </source>
</evidence>
<feature type="compositionally biased region" description="Low complexity" evidence="1">
    <location>
        <begin position="9"/>
        <end position="28"/>
    </location>
</feature>
<feature type="region of interest" description="Disordered" evidence="1">
    <location>
        <begin position="1"/>
        <end position="63"/>
    </location>
</feature>
<keyword evidence="2" id="KW-0472">Membrane</keyword>
<proteinExistence type="predicted"/>
<evidence type="ECO:0000313" key="3">
    <source>
        <dbReference type="Proteomes" id="UP000095280"/>
    </source>
</evidence>
<keyword evidence="3" id="KW-1185">Reference proteome</keyword>
<accession>A0A1I8F6R1</accession>
<organism evidence="3 4">
    <name type="scientific">Macrostomum lignano</name>
    <dbReference type="NCBI Taxonomy" id="282301"/>
    <lineage>
        <taxon>Eukaryota</taxon>
        <taxon>Metazoa</taxon>
        <taxon>Spiralia</taxon>
        <taxon>Lophotrochozoa</taxon>
        <taxon>Platyhelminthes</taxon>
        <taxon>Rhabditophora</taxon>
        <taxon>Macrostomorpha</taxon>
        <taxon>Macrostomida</taxon>
        <taxon>Macrostomidae</taxon>
        <taxon>Macrostomum</taxon>
    </lineage>
</organism>
<sequence>VRMSRRPGRQPLPVRPLLRPRRVALPARRPLRRSRQPGPSATAGGTGFTPGHPAPRTSTSAALKRRRRRLAACGVGGICINLPGSFSGRNCCETFRLPGVLGSGAGSGDGGGGILGSGLSTVELVAISGASAIILLLALMVFLCVSCCCLRRRQRRGRCVNGAANGKLAQQQAAAATTTEALGDPLGALLRWSPLASGETRIVPQRELDCVLSQRTSANLRLLREADAGLAASVSGGRRRRSSFLLLAGFNVFSGSGGCCCSRGSCIGRHADSLLDAE</sequence>
<keyword evidence="2" id="KW-1133">Transmembrane helix</keyword>
<dbReference type="AlphaFoldDB" id="A0A1I8F6R1"/>